<comment type="caution">
    <text evidence="15">The sequence shown here is derived from an EMBL/GenBank/DDBJ whole genome shotgun (WGS) entry which is preliminary data.</text>
</comment>
<keyword evidence="8" id="KW-0249">Electron transport</keyword>
<comment type="cofactor">
    <cofactor evidence="1">
        <name>heme b</name>
        <dbReference type="ChEBI" id="CHEBI:60344"/>
    </cofactor>
</comment>
<dbReference type="AlphaFoldDB" id="A0A087M3P8"/>
<feature type="transmembrane region" description="Helical" evidence="13">
    <location>
        <begin position="134"/>
        <end position="157"/>
    </location>
</feature>
<evidence type="ECO:0000256" key="9">
    <source>
        <dbReference type="ARBA" id="ARBA00022989"/>
    </source>
</evidence>
<keyword evidence="10" id="KW-0408">Iron</keyword>
<dbReference type="STRING" id="46914.JP75_08185"/>
<evidence type="ECO:0000256" key="6">
    <source>
        <dbReference type="ARBA" id="ARBA00022692"/>
    </source>
</evidence>
<dbReference type="SUPFAM" id="SSF81342">
    <property type="entry name" value="Transmembrane di-heme cytochromes"/>
    <property type="match status" value="1"/>
</dbReference>
<evidence type="ECO:0000256" key="3">
    <source>
        <dbReference type="ARBA" id="ARBA00022448"/>
    </source>
</evidence>
<evidence type="ECO:0000256" key="4">
    <source>
        <dbReference type="ARBA" id="ARBA00022475"/>
    </source>
</evidence>
<evidence type="ECO:0000256" key="10">
    <source>
        <dbReference type="ARBA" id="ARBA00023004"/>
    </source>
</evidence>
<dbReference type="InterPro" id="IPR016174">
    <property type="entry name" value="Di-haem_cyt_TM"/>
</dbReference>
<sequence length="171" mass="18662">MAVREKSMSSPSGYSRLQIILHWTIAALILVQLTINSDMQQAFAQRLTGDTLPENAGATFHAAIGIAVLFLATLRLGIRHAHGVPLPPKANHRLLNLLGHATHLLLYGFLFFMPISGALAWFGGIETAGVLHELGRFILIPAILLHIGGAIVEELVLNNRVIRRMIRAKSP</sequence>
<keyword evidence="4" id="KW-1003">Cell membrane</keyword>
<feature type="domain" description="Cytochrome b561 bacterial/Ni-hydrogenase" evidence="14">
    <location>
        <begin position="14"/>
        <end position="167"/>
    </location>
</feature>
<evidence type="ECO:0000256" key="7">
    <source>
        <dbReference type="ARBA" id="ARBA00022723"/>
    </source>
</evidence>
<keyword evidence="3" id="KW-0813">Transport</keyword>
<evidence type="ECO:0000256" key="11">
    <source>
        <dbReference type="ARBA" id="ARBA00023136"/>
    </source>
</evidence>
<keyword evidence="7" id="KW-0479">Metal-binding</keyword>
<keyword evidence="16" id="KW-1185">Reference proteome</keyword>
<comment type="subcellular location">
    <subcellularLocation>
        <location evidence="2">Cell membrane</location>
        <topology evidence="2">Multi-pass membrane protein</topology>
    </subcellularLocation>
</comment>
<organism evidence="15 16">
    <name type="scientific">Devosia riboflavina</name>
    <dbReference type="NCBI Taxonomy" id="46914"/>
    <lineage>
        <taxon>Bacteria</taxon>
        <taxon>Pseudomonadati</taxon>
        <taxon>Pseudomonadota</taxon>
        <taxon>Alphaproteobacteria</taxon>
        <taxon>Hyphomicrobiales</taxon>
        <taxon>Devosiaceae</taxon>
        <taxon>Devosia</taxon>
    </lineage>
</organism>
<protein>
    <recommendedName>
        <fullName evidence="14">Cytochrome b561 bacterial/Ni-hydrogenase domain-containing protein</fullName>
    </recommendedName>
</protein>
<keyword evidence="11 13" id="KW-0472">Membrane</keyword>
<feature type="transmembrane region" description="Helical" evidence="13">
    <location>
        <begin position="60"/>
        <end position="78"/>
    </location>
</feature>
<proteinExistence type="inferred from homology"/>
<dbReference type="GO" id="GO:0005886">
    <property type="term" value="C:plasma membrane"/>
    <property type="evidence" value="ECO:0007669"/>
    <property type="project" value="UniProtKB-SubCell"/>
</dbReference>
<dbReference type="PANTHER" id="PTHR30529:SF1">
    <property type="entry name" value="CYTOCHROME B561 HOMOLOG 2"/>
    <property type="match status" value="1"/>
</dbReference>
<keyword evidence="5" id="KW-0349">Heme</keyword>
<keyword evidence="9 13" id="KW-1133">Transmembrane helix</keyword>
<evidence type="ECO:0000256" key="2">
    <source>
        <dbReference type="ARBA" id="ARBA00004651"/>
    </source>
</evidence>
<evidence type="ECO:0000256" key="13">
    <source>
        <dbReference type="SAM" id="Phobius"/>
    </source>
</evidence>
<keyword evidence="6 13" id="KW-0812">Transmembrane</keyword>
<dbReference type="EMBL" id="JQGC01000006">
    <property type="protein sequence ID" value="KFL31501.1"/>
    <property type="molecule type" value="Genomic_DNA"/>
</dbReference>
<evidence type="ECO:0000256" key="8">
    <source>
        <dbReference type="ARBA" id="ARBA00022982"/>
    </source>
</evidence>
<dbReference type="InterPro" id="IPR052168">
    <property type="entry name" value="Cytochrome_b561_oxidase"/>
</dbReference>
<comment type="similarity">
    <text evidence="12">Belongs to the cytochrome b561 family.</text>
</comment>
<evidence type="ECO:0000256" key="5">
    <source>
        <dbReference type="ARBA" id="ARBA00022617"/>
    </source>
</evidence>
<gene>
    <name evidence="15" type="ORF">JP75_08185</name>
</gene>
<evidence type="ECO:0000313" key="16">
    <source>
        <dbReference type="Proteomes" id="UP000028981"/>
    </source>
</evidence>
<dbReference type="GO" id="GO:0020037">
    <property type="term" value="F:heme binding"/>
    <property type="evidence" value="ECO:0007669"/>
    <property type="project" value="TreeGrafter"/>
</dbReference>
<evidence type="ECO:0000256" key="1">
    <source>
        <dbReference type="ARBA" id="ARBA00001970"/>
    </source>
</evidence>
<accession>A0A087M3P8</accession>
<dbReference type="InterPro" id="IPR011577">
    <property type="entry name" value="Cyt_b561_bac/Ni-Hgenase"/>
</dbReference>
<evidence type="ECO:0000256" key="12">
    <source>
        <dbReference type="ARBA" id="ARBA00037975"/>
    </source>
</evidence>
<dbReference type="GO" id="GO:0009055">
    <property type="term" value="F:electron transfer activity"/>
    <property type="evidence" value="ECO:0007669"/>
    <property type="project" value="InterPro"/>
</dbReference>
<dbReference type="PANTHER" id="PTHR30529">
    <property type="entry name" value="CYTOCHROME B561"/>
    <property type="match status" value="1"/>
</dbReference>
<dbReference type="GO" id="GO:0022904">
    <property type="term" value="P:respiratory electron transport chain"/>
    <property type="evidence" value="ECO:0007669"/>
    <property type="project" value="InterPro"/>
</dbReference>
<dbReference type="Pfam" id="PF01292">
    <property type="entry name" value="Ni_hydr_CYTB"/>
    <property type="match status" value="1"/>
</dbReference>
<dbReference type="GO" id="GO:0046872">
    <property type="term" value="F:metal ion binding"/>
    <property type="evidence" value="ECO:0007669"/>
    <property type="project" value="UniProtKB-KW"/>
</dbReference>
<feature type="transmembrane region" description="Helical" evidence="13">
    <location>
        <begin position="98"/>
        <end position="122"/>
    </location>
</feature>
<evidence type="ECO:0000313" key="15">
    <source>
        <dbReference type="EMBL" id="KFL31501.1"/>
    </source>
</evidence>
<reference evidence="15 16" key="1">
    <citation type="submission" date="2014-08" db="EMBL/GenBank/DDBJ databases">
        <authorList>
            <person name="Hassan Y.I."/>
            <person name="Lepp D."/>
            <person name="Zhou T."/>
        </authorList>
    </citation>
    <scope>NUCLEOTIDE SEQUENCE [LARGE SCALE GENOMIC DNA]</scope>
    <source>
        <strain evidence="15 16">IFO13584</strain>
    </source>
</reference>
<dbReference type="Proteomes" id="UP000028981">
    <property type="component" value="Unassembled WGS sequence"/>
</dbReference>
<name>A0A087M3P8_9HYPH</name>
<evidence type="ECO:0000259" key="14">
    <source>
        <dbReference type="Pfam" id="PF01292"/>
    </source>
</evidence>